<reference evidence="6" key="1">
    <citation type="journal article" date="2009" name="Rice">
        <title>De Novo Next Generation Sequencing of Plant Genomes.</title>
        <authorList>
            <person name="Rounsley S."/>
            <person name="Marri P.R."/>
            <person name="Yu Y."/>
            <person name="He R."/>
            <person name="Sisneros N."/>
            <person name="Goicoechea J.L."/>
            <person name="Lee S.J."/>
            <person name="Angelova A."/>
            <person name="Kudrna D."/>
            <person name="Luo M."/>
            <person name="Affourtit J."/>
            <person name="Desany B."/>
            <person name="Knight J."/>
            <person name="Niazi F."/>
            <person name="Egholm M."/>
            <person name="Wing R.A."/>
        </authorList>
    </citation>
    <scope>NUCLEOTIDE SEQUENCE [LARGE SCALE GENOMIC DNA]</scope>
    <source>
        <strain evidence="6">cv. IRGC 105608</strain>
    </source>
</reference>
<dbReference type="STRING" id="65489.A0A0D3F3L4"/>
<evidence type="ECO:0000259" key="5">
    <source>
        <dbReference type="Pfam" id="PF08263"/>
    </source>
</evidence>
<dbReference type="Pfam" id="PF13855">
    <property type="entry name" value="LRR_8"/>
    <property type="match status" value="1"/>
</dbReference>
<dbReference type="FunFam" id="3.80.10.10:FF:001491">
    <property type="entry name" value="Leucine-rich repeat (LRR) family protein"/>
    <property type="match status" value="1"/>
</dbReference>
<dbReference type="PaxDb" id="65489-OBART02G12190.1"/>
<dbReference type="PROSITE" id="PS51450">
    <property type="entry name" value="LRR"/>
    <property type="match status" value="1"/>
</dbReference>
<evidence type="ECO:0000313" key="7">
    <source>
        <dbReference type="Proteomes" id="UP000026960"/>
    </source>
</evidence>
<evidence type="ECO:0000256" key="4">
    <source>
        <dbReference type="SAM" id="SignalP"/>
    </source>
</evidence>
<feature type="chain" id="PRO_5002261369" description="Leucine-rich repeat-containing N-terminal plant-type domain-containing protein" evidence="4">
    <location>
        <begin position="26"/>
        <end position="234"/>
    </location>
</feature>
<dbReference type="eggNOG" id="ENOG502QQYD">
    <property type="taxonomic scope" value="Eukaryota"/>
</dbReference>
<dbReference type="PANTHER" id="PTHR48060">
    <property type="entry name" value="DNA DAMAGE-REPAIR/TOLERATION PROTEIN DRT100"/>
    <property type="match status" value="1"/>
</dbReference>
<keyword evidence="1" id="KW-0433">Leucine-rich repeat</keyword>
<feature type="domain" description="Leucine-rich repeat-containing N-terminal plant-type" evidence="5">
    <location>
        <begin position="32"/>
        <end position="72"/>
    </location>
</feature>
<dbReference type="AlphaFoldDB" id="A0A0D3F3L4"/>
<dbReference type="PANTHER" id="PTHR48060:SF24">
    <property type="entry name" value="NON-SPECIFIC SERINE_THREONINE PROTEIN KINASE"/>
    <property type="match status" value="1"/>
</dbReference>
<dbReference type="Gene3D" id="3.80.10.10">
    <property type="entry name" value="Ribonuclease Inhibitor"/>
    <property type="match status" value="2"/>
</dbReference>
<dbReference type="InterPro" id="IPR032675">
    <property type="entry name" value="LRR_dom_sf"/>
</dbReference>
<dbReference type="Proteomes" id="UP000026960">
    <property type="component" value="Chromosome 2"/>
</dbReference>
<dbReference type="HOGENOM" id="CLU_000288_18_9_1"/>
<feature type="signal peptide" evidence="4">
    <location>
        <begin position="1"/>
        <end position="25"/>
    </location>
</feature>
<keyword evidence="3" id="KW-0677">Repeat</keyword>
<keyword evidence="7" id="KW-1185">Reference proteome</keyword>
<protein>
    <recommendedName>
        <fullName evidence="5">Leucine-rich repeat-containing N-terminal plant-type domain-containing protein</fullName>
    </recommendedName>
</protein>
<evidence type="ECO:0000313" key="6">
    <source>
        <dbReference type="EnsemblPlants" id="OBART02G12190.1"/>
    </source>
</evidence>
<dbReference type="SUPFAM" id="SSF52058">
    <property type="entry name" value="L domain-like"/>
    <property type="match status" value="1"/>
</dbReference>
<dbReference type="EnsemblPlants" id="OBART02G12190.1">
    <property type="protein sequence ID" value="OBART02G12190.1"/>
    <property type="gene ID" value="OBART02G12190"/>
</dbReference>
<dbReference type="InterPro" id="IPR013210">
    <property type="entry name" value="LRR_N_plant-typ"/>
</dbReference>
<organism evidence="6">
    <name type="scientific">Oryza barthii</name>
    <dbReference type="NCBI Taxonomy" id="65489"/>
    <lineage>
        <taxon>Eukaryota</taxon>
        <taxon>Viridiplantae</taxon>
        <taxon>Streptophyta</taxon>
        <taxon>Embryophyta</taxon>
        <taxon>Tracheophyta</taxon>
        <taxon>Spermatophyta</taxon>
        <taxon>Magnoliopsida</taxon>
        <taxon>Liliopsida</taxon>
        <taxon>Poales</taxon>
        <taxon>Poaceae</taxon>
        <taxon>BOP clade</taxon>
        <taxon>Oryzoideae</taxon>
        <taxon>Oryzeae</taxon>
        <taxon>Oryzinae</taxon>
        <taxon>Oryza</taxon>
    </lineage>
</organism>
<dbReference type="InterPro" id="IPR001611">
    <property type="entry name" value="Leu-rich_rpt"/>
</dbReference>
<dbReference type="InterPro" id="IPR053211">
    <property type="entry name" value="DNA_repair-toleration"/>
</dbReference>
<evidence type="ECO:0000256" key="1">
    <source>
        <dbReference type="ARBA" id="ARBA00022614"/>
    </source>
</evidence>
<keyword evidence="2 4" id="KW-0732">Signal</keyword>
<dbReference type="PRINTS" id="PR00019">
    <property type="entry name" value="LEURICHRPT"/>
</dbReference>
<dbReference type="Pfam" id="PF08263">
    <property type="entry name" value="LRRNT_2"/>
    <property type="match status" value="1"/>
</dbReference>
<reference evidence="6" key="2">
    <citation type="submission" date="2015-03" db="UniProtKB">
        <authorList>
            <consortium name="EnsemblPlants"/>
        </authorList>
    </citation>
    <scope>IDENTIFICATION</scope>
</reference>
<proteinExistence type="predicted"/>
<accession>A0A0D3F3L4</accession>
<evidence type="ECO:0000256" key="3">
    <source>
        <dbReference type="ARBA" id="ARBA00022737"/>
    </source>
</evidence>
<sequence>MRRLVASQELLLVLLISLQCLSCLAIANPALDRQAEALLQWKSGLRGDLSYCGLEEWSNATSPCNWSGIYCSYKVRRGHERDAILVVTNITLFSCNISGGLSKLRFAQLPRLVFLDLSINSLYGPIPSDIDRLAELSYLDLSNNKLTGSIPPSIGNLRSLIKLDLSTNEITGSIPESIGNLTSLQNMDLSNNRIIGPIPSTFSKLKSLITLKLESNVLNAILPPELGFLRNLLF</sequence>
<name>A0A0D3F3L4_9ORYZ</name>
<dbReference type="Gramene" id="OBART02G12190.1">
    <property type="protein sequence ID" value="OBART02G12190.1"/>
    <property type="gene ID" value="OBART02G12190"/>
</dbReference>
<evidence type="ECO:0000256" key="2">
    <source>
        <dbReference type="ARBA" id="ARBA00022729"/>
    </source>
</evidence>